<feature type="compositionally biased region" description="Basic and acidic residues" evidence="1">
    <location>
        <begin position="8"/>
        <end position="22"/>
    </location>
</feature>
<evidence type="ECO:0000256" key="1">
    <source>
        <dbReference type="SAM" id="MobiDB-lite"/>
    </source>
</evidence>
<dbReference type="Pfam" id="PF13622">
    <property type="entry name" value="4HBT_3"/>
    <property type="match status" value="1"/>
</dbReference>
<feature type="domain" description="Acyl-CoA thioesterase-like C-terminal" evidence="3">
    <location>
        <begin position="156"/>
        <end position="280"/>
    </location>
</feature>
<evidence type="ECO:0008006" key="6">
    <source>
        <dbReference type="Google" id="ProtNLM"/>
    </source>
</evidence>
<organism evidence="4 5">
    <name type="scientific">Williamsia phyllosphaerae</name>
    <dbReference type="NCBI Taxonomy" id="885042"/>
    <lineage>
        <taxon>Bacteria</taxon>
        <taxon>Bacillati</taxon>
        <taxon>Actinomycetota</taxon>
        <taxon>Actinomycetes</taxon>
        <taxon>Mycobacteriales</taxon>
        <taxon>Nocardiaceae</taxon>
        <taxon>Williamsia</taxon>
    </lineage>
</organism>
<dbReference type="InterPro" id="IPR052389">
    <property type="entry name" value="Sec_Metab_Biosynth-Assoc"/>
</dbReference>
<dbReference type="InterPro" id="IPR049450">
    <property type="entry name" value="ACOT8-like_C"/>
</dbReference>
<feature type="region of interest" description="Disordered" evidence="1">
    <location>
        <begin position="1"/>
        <end position="22"/>
    </location>
</feature>
<evidence type="ECO:0000259" key="3">
    <source>
        <dbReference type="Pfam" id="PF20789"/>
    </source>
</evidence>
<dbReference type="PANTHER" id="PTHR38110:SF1">
    <property type="entry name" value="THIOESTERASE DOMAIN-CONTAINING PROTEIN"/>
    <property type="match status" value="1"/>
</dbReference>
<dbReference type="InterPro" id="IPR029069">
    <property type="entry name" value="HotDog_dom_sf"/>
</dbReference>
<reference evidence="5" key="1">
    <citation type="journal article" date="2019" name="Int. J. Syst. Evol. Microbiol.">
        <title>The Global Catalogue of Microorganisms (GCM) 10K type strain sequencing project: providing services to taxonomists for standard genome sequencing and annotation.</title>
        <authorList>
            <consortium name="The Broad Institute Genomics Platform"/>
            <consortium name="The Broad Institute Genome Sequencing Center for Infectious Disease"/>
            <person name="Wu L."/>
            <person name="Ma J."/>
        </authorList>
    </citation>
    <scope>NUCLEOTIDE SEQUENCE [LARGE SCALE GENOMIC DNA]</scope>
    <source>
        <strain evidence="5">CCM 7855</strain>
    </source>
</reference>
<dbReference type="PANTHER" id="PTHR38110">
    <property type="entry name" value="CHROMOSOME 23, WHOLE GENOME SHOTGUN SEQUENCE"/>
    <property type="match status" value="1"/>
</dbReference>
<evidence type="ECO:0000313" key="4">
    <source>
        <dbReference type="EMBL" id="GGF22281.1"/>
    </source>
</evidence>
<dbReference type="Gene3D" id="2.40.160.210">
    <property type="entry name" value="Acyl-CoA thioesterase, double hotdog domain"/>
    <property type="match status" value="1"/>
</dbReference>
<proteinExistence type="predicted"/>
<gene>
    <name evidence="4" type="ORF">GCM10007298_17750</name>
</gene>
<dbReference type="Proteomes" id="UP000632454">
    <property type="component" value="Unassembled WGS sequence"/>
</dbReference>
<feature type="domain" description="Acyl-CoA thioesterase-like N-terminal HotDog" evidence="2">
    <location>
        <begin position="32"/>
        <end position="123"/>
    </location>
</feature>
<dbReference type="RefSeq" id="WP_188488826.1">
    <property type="nucleotide sequence ID" value="NZ_BMCS01000001.1"/>
</dbReference>
<dbReference type="Pfam" id="PF20789">
    <property type="entry name" value="4HBT_3C"/>
    <property type="match status" value="1"/>
</dbReference>
<protein>
    <recommendedName>
        <fullName evidence="6">Thioesterase superfamily protein</fullName>
    </recommendedName>
</protein>
<evidence type="ECO:0000313" key="5">
    <source>
        <dbReference type="Proteomes" id="UP000632454"/>
    </source>
</evidence>
<comment type="caution">
    <text evidence="4">The sequence shown here is derived from an EMBL/GenBank/DDBJ whole genome shotgun (WGS) entry which is preliminary data.</text>
</comment>
<dbReference type="SUPFAM" id="SSF54637">
    <property type="entry name" value="Thioesterase/thiol ester dehydrase-isomerase"/>
    <property type="match status" value="2"/>
</dbReference>
<dbReference type="EMBL" id="BMCS01000001">
    <property type="protein sequence ID" value="GGF22281.1"/>
    <property type="molecule type" value="Genomic_DNA"/>
</dbReference>
<name>A0ABQ1UM08_9NOCA</name>
<dbReference type="InterPro" id="IPR049449">
    <property type="entry name" value="TesB_ACOT8-like_N"/>
</dbReference>
<accession>A0ABQ1UM08</accession>
<keyword evidence="5" id="KW-1185">Reference proteome</keyword>
<sequence length="292" mass="30654">MTSVTDLADLRPDPAGDGPDRRTYRIDISPVFTIGPKVHGGVLQVISAHAATRALRETAPDADGADAVADLVPVAISTEYLGAPDPAEVIVRAQVRKRGRRISVMDVEIAQGSRTLVHSSVSMARLDHGEPRHATSGALSAMPPEPPADAVTVDGSPLASVINLSGAIALAYDADSAPFVRGEVGEPVLRLWAKPHDVEPDAFFALLAGDISAPVVMNLGLFGWAPTLQLTTYVRRMPAPGWLRVQASSSEVGAGWFEEDHQIIDSTGALVAQSRQLALIPDDTAAATGGKQ</sequence>
<evidence type="ECO:0000259" key="2">
    <source>
        <dbReference type="Pfam" id="PF13622"/>
    </source>
</evidence>
<dbReference type="InterPro" id="IPR042171">
    <property type="entry name" value="Acyl-CoA_hotdog"/>
</dbReference>